<sequence>MFREALNTGVYDLQAARDSYRFHVEALRTSCVGESKDFGGTLELCMPFIKLKKNDAVALATWGPSIRIEATASHAKLIEQTVLGWPTAIFIPQQNN</sequence>
<organism evidence="1 2">
    <name type="scientific">Rubus argutus</name>
    <name type="common">Southern blackberry</name>
    <dbReference type="NCBI Taxonomy" id="59490"/>
    <lineage>
        <taxon>Eukaryota</taxon>
        <taxon>Viridiplantae</taxon>
        <taxon>Streptophyta</taxon>
        <taxon>Embryophyta</taxon>
        <taxon>Tracheophyta</taxon>
        <taxon>Spermatophyta</taxon>
        <taxon>Magnoliopsida</taxon>
        <taxon>eudicotyledons</taxon>
        <taxon>Gunneridae</taxon>
        <taxon>Pentapetalae</taxon>
        <taxon>rosids</taxon>
        <taxon>fabids</taxon>
        <taxon>Rosales</taxon>
        <taxon>Rosaceae</taxon>
        <taxon>Rosoideae</taxon>
        <taxon>Rosoideae incertae sedis</taxon>
        <taxon>Rubus</taxon>
    </lineage>
</organism>
<comment type="caution">
    <text evidence="1">The sequence shown here is derived from an EMBL/GenBank/DDBJ whole genome shotgun (WGS) entry which is preliminary data.</text>
</comment>
<evidence type="ECO:0000313" key="2">
    <source>
        <dbReference type="Proteomes" id="UP001457282"/>
    </source>
</evidence>
<reference evidence="1 2" key="1">
    <citation type="journal article" date="2023" name="G3 (Bethesda)">
        <title>A chromosome-length genome assembly and annotation of blackberry (Rubus argutus, cv. 'Hillquist').</title>
        <authorList>
            <person name="Bruna T."/>
            <person name="Aryal R."/>
            <person name="Dudchenko O."/>
            <person name="Sargent D.J."/>
            <person name="Mead D."/>
            <person name="Buti M."/>
            <person name="Cavallini A."/>
            <person name="Hytonen T."/>
            <person name="Andres J."/>
            <person name="Pham M."/>
            <person name="Weisz D."/>
            <person name="Mascagni F."/>
            <person name="Usai G."/>
            <person name="Natali L."/>
            <person name="Bassil N."/>
            <person name="Fernandez G.E."/>
            <person name="Lomsadze A."/>
            <person name="Armour M."/>
            <person name="Olukolu B."/>
            <person name="Poorten T."/>
            <person name="Britton C."/>
            <person name="Davik J."/>
            <person name="Ashrafi H."/>
            <person name="Aiden E.L."/>
            <person name="Borodovsky M."/>
            <person name="Worthington M."/>
        </authorList>
    </citation>
    <scope>NUCLEOTIDE SEQUENCE [LARGE SCALE GENOMIC DNA]</scope>
    <source>
        <strain evidence="1">PI 553951</strain>
    </source>
</reference>
<name>A0AAW1VJ83_RUBAR</name>
<protein>
    <submittedName>
        <fullName evidence="1">Uncharacterized protein</fullName>
    </submittedName>
</protein>
<dbReference type="AlphaFoldDB" id="A0AAW1VJ83"/>
<proteinExistence type="predicted"/>
<dbReference type="Proteomes" id="UP001457282">
    <property type="component" value="Unassembled WGS sequence"/>
</dbReference>
<dbReference type="EMBL" id="JBEDUW010000258">
    <property type="protein sequence ID" value="KAK9902415.1"/>
    <property type="molecule type" value="Genomic_DNA"/>
</dbReference>
<accession>A0AAW1VJ83</accession>
<gene>
    <name evidence="1" type="ORF">M0R45_001654</name>
</gene>
<keyword evidence="2" id="KW-1185">Reference proteome</keyword>
<evidence type="ECO:0000313" key="1">
    <source>
        <dbReference type="EMBL" id="KAK9902415.1"/>
    </source>
</evidence>